<comment type="caution">
    <text evidence="1">The sequence shown here is derived from an EMBL/GenBank/DDBJ whole genome shotgun (WGS) entry which is preliminary data.</text>
</comment>
<evidence type="ECO:0000313" key="2">
    <source>
        <dbReference type="Proteomes" id="UP001144280"/>
    </source>
</evidence>
<evidence type="ECO:0008006" key="3">
    <source>
        <dbReference type="Google" id="ProtNLM"/>
    </source>
</evidence>
<gene>
    <name evidence="1" type="ORF">Pa4123_06030</name>
</gene>
<reference evidence="1" key="1">
    <citation type="submission" date="2022-12" db="EMBL/GenBank/DDBJ databases">
        <title>New Phytohabitans aurantiacus sp. RD004123 nov., an actinomycete isolated from soil.</title>
        <authorList>
            <person name="Triningsih D.W."/>
            <person name="Harunari E."/>
            <person name="Igarashi Y."/>
        </authorList>
    </citation>
    <scope>NUCLEOTIDE SEQUENCE</scope>
    <source>
        <strain evidence="1">RD004123</strain>
    </source>
</reference>
<sequence length="131" mass="14441">MWRTYSTGSSFEAMAPYSRAMYDDQWVFVSGTTGFDYDTMSVAEDVAAQCRQAWRNVENALRECGSHLGEITQFLMVLTDPADLPVIAQVMTEVLPTRPAGTAICAALVDPRLRYEVQVTARRGLRLAGGA</sequence>
<dbReference type="EMBL" id="BSDI01000002">
    <property type="protein sequence ID" value="GLH95331.1"/>
    <property type="molecule type" value="Genomic_DNA"/>
</dbReference>
<proteinExistence type="predicted"/>
<dbReference type="Proteomes" id="UP001144280">
    <property type="component" value="Unassembled WGS sequence"/>
</dbReference>
<dbReference type="SUPFAM" id="SSF55298">
    <property type="entry name" value="YjgF-like"/>
    <property type="match status" value="1"/>
</dbReference>
<dbReference type="PANTHER" id="PTHR43857">
    <property type="entry name" value="BLR7761 PROTEIN"/>
    <property type="match status" value="1"/>
</dbReference>
<dbReference type="InterPro" id="IPR006175">
    <property type="entry name" value="YjgF/YER057c/UK114"/>
</dbReference>
<dbReference type="RefSeq" id="WP_281892459.1">
    <property type="nucleotide sequence ID" value="NZ_BSDI01000002.1"/>
</dbReference>
<accession>A0ABQ5QP33</accession>
<dbReference type="PANTHER" id="PTHR43857:SF1">
    <property type="entry name" value="YJGH FAMILY PROTEIN"/>
    <property type="match status" value="1"/>
</dbReference>
<keyword evidence="2" id="KW-1185">Reference proteome</keyword>
<protein>
    <recommendedName>
        <fullName evidence="3">Enamine deaminase RidA</fullName>
    </recommendedName>
</protein>
<evidence type="ECO:0000313" key="1">
    <source>
        <dbReference type="EMBL" id="GLH95331.1"/>
    </source>
</evidence>
<dbReference type="Gene3D" id="3.30.1330.40">
    <property type="entry name" value="RutC-like"/>
    <property type="match status" value="1"/>
</dbReference>
<name>A0ABQ5QP33_9ACTN</name>
<dbReference type="Pfam" id="PF01042">
    <property type="entry name" value="Ribonuc_L-PSP"/>
    <property type="match status" value="1"/>
</dbReference>
<dbReference type="InterPro" id="IPR035959">
    <property type="entry name" value="RutC-like_sf"/>
</dbReference>
<organism evidence="1 2">
    <name type="scientific">Phytohabitans aurantiacus</name>
    <dbReference type="NCBI Taxonomy" id="3016789"/>
    <lineage>
        <taxon>Bacteria</taxon>
        <taxon>Bacillati</taxon>
        <taxon>Actinomycetota</taxon>
        <taxon>Actinomycetes</taxon>
        <taxon>Micromonosporales</taxon>
        <taxon>Micromonosporaceae</taxon>
    </lineage>
</organism>